<dbReference type="OrthoDB" id="156176at2759"/>
<evidence type="ECO:0000313" key="1">
    <source>
        <dbReference type="EMBL" id="POM57730.1"/>
    </source>
</evidence>
<dbReference type="AlphaFoldDB" id="A0A2P4WWQ1"/>
<dbReference type="Proteomes" id="UP000237271">
    <property type="component" value="Unassembled WGS sequence"/>
</dbReference>
<reference evidence="1 2" key="1">
    <citation type="journal article" date="2017" name="Genome Biol. Evol.">
        <title>Phytophthora megakarya and P. palmivora, closely related causal agents of cacao black pod rot, underwent increases in genome sizes and gene numbers by different mechanisms.</title>
        <authorList>
            <person name="Ali S.S."/>
            <person name="Shao J."/>
            <person name="Lary D.J."/>
            <person name="Kronmiller B."/>
            <person name="Shen D."/>
            <person name="Strem M.D."/>
            <person name="Amoako-Attah I."/>
            <person name="Akrofi A.Y."/>
            <person name="Begoude B.A."/>
            <person name="Ten Hoopen G.M."/>
            <person name="Coulibaly K."/>
            <person name="Kebe B.I."/>
            <person name="Melnick R.L."/>
            <person name="Guiltinan M.J."/>
            <person name="Tyler B.M."/>
            <person name="Meinhardt L.W."/>
            <person name="Bailey B.A."/>
        </authorList>
    </citation>
    <scope>NUCLEOTIDE SEQUENCE [LARGE SCALE GENOMIC DNA]</scope>
    <source>
        <strain evidence="2">sbr112.9</strain>
    </source>
</reference>
<comment type="caution">
    <text evidence="1">The sequence shown here is derived from an EMBL/GenBank/DDBJ whole genome shotgun (WGS) entry which is preliminary data.</text>
</comment>
<name>A0A2P4WWQ1_9STRA</name>
<keyword evidence="2" id="KW-1185">Reference proteome</keyword>
<organism evidence="1 2">
    <name type="scientific">Phytophthora palmivora</name>
    <dbReference type="NCBI Taxonomy" id="4796"/>
    <lineage>
        <taxon>Eukaryota</taxon>
        <taxon>Sar</taxon>
        <taxon>Stramenopiles</taxon>
        <taxon>Oomycota</taxon>
        <taxon>Peronosporomycetes</taxon>
        <taxon>Peronosporales</taxon>
        <taxon>Peronosporaceae</taxon>
        <taxon>Phytophthora</taxon>
    </lineage>
</organism>
<dbReference type="EMBL" id="NCKW01020544">
    <property type="protein sequence ID" value="POM57730.1"/>
    <property type="molecule type" value="Genomic_DNA"/>
</dbReference>
<protein>
    <submittedName>
        <fullName evidence="1">Uncharacterized protein</fullName>
    </submittedName>
</protein>
<gene>
    <name evidence="1" type="ORF">PHPALM_37720</name>
</gene>
<proteinExistence type="predicted"/>
<sequence length="228" mass="25051">MDPNDIVDAQFGAVSPITSASSPNDVVTWLVTMDEIFTRIATGGLTSLPPKGFVAIKTMETEIAATPSLINNAVVLKALVHVLPSLWDIGFWYKPVNEWKVDFGSVFNKAIIGAKEAEDTSCYNAAVNATSLMIRFTKDQVFWDGEDHGDSVELQGQNKEYLAYLPELVQLLSKKTDFTLTEEQLRTFMATKMPSKTEGMDMAAAFPVYVDTSIYKASDAAALEKFVS</sequence>
<accession>A0A2P4WWQ1</accession>
<evidence type="ECO:0000313" key="2">
    <source>
        <dbReference type="Proteomes" id="UP000237271"/>
    </source>
</evidence>